<dbReference type="InterPro" id="IPR052711">
    <property type="entry name" value="Zinc_ADH-like"/>
</dbReference>
<dbReference type="SMART" id="SM00829">
    <property type="entry name" value="PKS_ER"/>
    <property type="match status" value="1"/>
</dbReference>
<comment type="caution">
    <text evidence="2">The sequence shown here is derived from an EMBL/GenBank/DDBJ whole genome shotgun (WGS) entry which is preliminary data.</text>
</comment>
<dbReference type="Proteomes" id="UP000325576">
    <property type="component" value="Unassembled WGS sequence"/>
</dbReference>
<dbReference type="InterPro" id="IPR013149">
    <property type="entry name" value="ADH-like_C"/>
</dbReference>
<dbReference type="Pfam" id="PF00107">
    <property type="entry name" value="ADH_zinc_N"/>
    <property type="match status" value="1"/>
</dbReference>
<dbReference type="AlphaFoldDB" id="A0A0C3ABU2"/>
<accession>A0A0C3ABU2</accession>
<name>A0A0C3ABU2_RHOER</name>
<dbReference type="Gene3D" id="3.90.180.10">
    <property type="entry name" value="Medium-chain alcohol dehydrogenases, catalytic domain"/>
    <property type="match status" value="1"/>
</dbReference>
<dbReference type="Pfam" id="PF08240">
    <property type="entry name" value="ADH_N"/>
    <property type="match status" value="1"/>
</dbReference>
<dbReference type="GO" id="GO:0016491">
    <property type="term" value="F:oxidoreductase activity"/>
    <property type="evidence" value="ECO:0007669"/>
    <property type="project" value="InterPro"/>
</dbReference>
<proteinExistence type="predicted"/>
<dbReference type="InterPro" id="IPR013154">
    <property type="entry name" value="ADH-like_N"/>
</dbReference>
<organism evidence="2 3">
    <name type="scientific">Rhodococcus erythropolis</name>
    <name type="common">Arthrobacter picolinophilus</name>
    <dbReference type="NCBI Taxonomy" id="1833"/>
    <lineage>
        <taxon>Bacteria</taxon>
        <taxon>Bacillati</taxon>
        <taxon>Actinomycetota</taxon>
        <taxon>Actinomycetes</taxon>
        <taxon>Mycobacteriales</taxon>
        <taxon>Nocardiaceae</taxon>
        <taxon>Rhodococcus</taxon>
        <taxon>Rhodococcus erythropolis group</taxon>
    </lineage>
</organism>
<dbReference type="SUPFAM" id="SSF51735">
    <property type="entry name" value="NAD(P)-binding Rossmann-fold domains"/>
    <property type="match status" value="1"/>
</dbReference>
<sequence length="335" mass="34840">MTNRAVYVLPPGGLNNLESRTIETPGPGAGEVKIAIRANSLNHHDYLVATGEIPTDGPRILLSDAAGEVVAVGDGVTQFGVGDRVMSTYLPHWRSGAPDFDGFGNSPGDGVDGFARDTFTVPVSAVTSMPRNYTYEEAATLPTAGLSAWRALFAGVPIIPGSSVLIPGTSTVALFAVQLAKAAGAQVIATSSAADKMARLTELGADHVVNYRERPDWGSEAMRLSGGIDLVLDVGGPSTLGQSLAAVRPGGRICALGIMNGPSSSIDLTSLLTKQVTIEGVLVGSRAHQEEMVAGLESLALRPVIDSSYRLDDLAEAFEQQKSGQAYGKIVITNP</sequence>
<dbReference type="InterPro" id="IPR036291">
    <property type="entry name" value="NAD(P)-bd_dom_sf"/>
</dbReference>
<dbReference type="InterPro" id="IPR011032">
    <property type="entry name" value="GroES-like_sf"/>
</dbReference>
<gene>
    <name evidence="2" type="ORF">BS297_18020</name>
</gene>
<evidence type="ECO:0000313" key="2">
    <source>
        <dbReference type="EMBL" id="KAB2583936.1"/>
    </source>
</evidence>
<dbReference type="SUPFAM" id="SSF50129">
    <property type="entry name" value="GroES-like"/>
    <property type="match status" value="1"/>
</dbReference>
<dbReference type="PANTHER" id="PTHR45033">
    <property type="match status" value="1"/>
</dbReference>
<feature type="domain" description="Enoyl reductase (ER)" evidence="1">
    <location>
        <begin position="12"/>
        <end position="332"/>
    </location>
</feature>
<evidence type="ECO:0000313" key="3">
    <source>
        <dbReference type="Proteomes" id="UP000325576"/>
    </source>
</evidence>
<reference evidence="2 3" key="1">
    <citation type="journal article" date="2017" name="Poromechanics V (2013)">
        <title>Genomic Characterization of the Arsenic-Tolerant Actinobacterium, &lt;i&gt;Rhodococcus erythropolis&lt;/i&gt; S43.</title>
        <authorList>
            <person name="Retamal-Morales G."/>
            <person name="Mehnert M."/>
            <person name="Schwabe R."/>
            <person name="Tischler D."/>
            <person name="Schloemann M."/>
            <person name="Levican G.J."/>
        </authorList>
    </citation>
    <scope>NUCLEOTIDE SEQUENCE [LARGE SCALE GENOMIC DNA]</scope>
    <source>
        <strain evidence="2 3">S43</strain>
    </source>
</reference>
<evidence type="ECO:0000259" key="1">
    <source>
        <dbReference type="SMART" id="SM00829"/>
    </source>
</evidence>
<protein>
    <submittedName>
        <fullName evidence="2">Alcohol dehydrogenase</fullName>
    </submittedName>
</protein>
<dbReference type="Gene3D" id="3.40.50.720">
    <property type="entry name" value="NAD(P)-binding Rossmann-like Domain"/>
    <property type="match status" value="1"/>
</dbReference>
<dbReference type="EMBL" id="MRBO01000486">
    <property type="protein sequence ID" value="KAB2583936.1"/>
    <property type="molecule type" value="Genomic_DNA"/>
</dbReference>
<dbReference type="InterPro" id="IPR020843">
    <property type="entry name" value="ER"/>
</dbReference>
<dbReference type="CDD" id="cd08276">
    <property type="entry name" value="MDR7"/>
    <property type="match status" value="1"/>
</dbReference>
<dbReference type="PANTHER" id="PTHR45033:SF2">
    <property type="entry name" value="ZINC-TYPE ALCOHOL DEHYDROGENASE-LIKE PROTEIN C1773.06C"/>
    <property type="match status" value="1"/>
</dbReference>